<dbReference type="PANTHER" id="PTHR30002">
    <property type="entry name" value="EPOXYQUEUOSINE REDUCTASE"/>
    <property type="match status" value="1"/>
</dbReference>
<keyword evidence="1" id="KW-0411">Iron-sulfur</keyword>
<dbReference type="InterPro" id="IPR004453">
    <property type="entry name" value="QueG"/>
</dbReference>
<comment type="caution">
    <text evidence="8">The sequence shown here is derived from an EMBL/GenBank/DDBJ whole genome shotgun (WGS) entry which is preliminary data.</text>
</comment>
<keyword evidence="1" id="KW-0408">Iron</keyword>
<evidence type="ECO:0000256" key="3">
    <source>
        <dbReference type="ARBA" id="ARBA00022694"/>
    </source>
</evidence>
<feature type="compositionally biased region" description="Basic and acidic residues" evidence="6">
    <location>
        <begin position="317"/>
        <end position="345"/>
    </location>
</feature>
<dbReference type="GO" id="GO:0051539">
    <property type="term" value="F:4 iron, 4 sulfur cluster binding"/>
    <property type="evidence" value="ECO:0007669"/>
    <property type="project" value="UniProtKB-KW"/>
</dbReference>
<name>A0AA35SBX8_GEOBA</name>
<keyword evidence="3" id="KW-0819">tRNA processing</keyword>
<accession>A0AA35SBX8</accession>
<evidence type="ECO:0000256" key="4">
    <source>
        <dbReference type="ARBA" id="ARBA00022785"/>
    </source>
</evidence>
<proteinExistence type="predicted"/>
<dbReference type="InterPro" id="IPR017900">
    <property type="entry name" value="4Fe4S_Fe_S_CS"/>
</dbReference>
<dbReference type="NCBIfam" id="TIGR00276">
    <property type="entry name" value="tRNA epoxyqueuosine(34) reductase QueG"/>
    <property type="match status" value="1"/>
</dbReference>
<dbReference type="Pfam" id="PF13484">
    <property type="entry name" value="Fer4_16"/>
    <property type="match status" value="1"/>
</dbReference>
<keyword evidence="2" id="KW-0963">Cytoplasm</keyword>
<evidence type="ECO:0000259" key="7">
    <source>
        <dbReference type="PROSITE" id="PS51379"/>
    </source>
</evidence>
<dbReference type="InterPro" id="IPR013542">
    <property type="entry name" value="QueG_DUF1730"/>
</dbReference>
<dbReference type="EMBL" id="CASHTH010002243">
    <property type="protein sequence ID" value="CAI8026864.1"/>
    <property type="molecule type" value="Genomic_DNA"/>
</dbReference>
<evidence type="ECO:0000256" key="5">
    <source>
        <dbReference type="ARBA" id="ARBA00023002"/>
    </source>
</evidence>
<organism evidence="8 9">
    <name type="scientific">Geodia barretti</name>
    <name type="common">Barrett's horny sponge</name>
    <dbReference type="NCBI Taxonomy" id="519541"/>
    <lineage>
        <taxon>Eukaryota</taxon>
        <taxon>Metazoa</taxon>
        <taxon>Porifera</taxon>
        <taxon>Demospongiae</taxon>
        <taxon>Heteroscleromorpha</taxon>
        <taxon>Tetractinellida</taxon>
        <taxon>Astrophorina</taxon>
        <taxon>Geodiidae</taxon>
        <taxon>Geodia</taxon>
    </lineage>
</organism>
<feature type="domain" description="4Fe-4S ferredoxin-type" evidence="7">
    <location>
        <begin position="181"/>
        <end position="213"/>
    </location>
</feature>
<dbReference type="PROSITE" id="PS00198">
    <property type="entry name" value="4FE4S_FER_1"/>
    <property type="match status" value="1"/>
</dbReference>
<dbReference type="PROSITE" id="PS51379">
    <property type="entry name" value="4FE4S_FER_2"/>
    <property type="match status" value="1"/>
</dbReference>
<dbReference type="Gene3D" id="3.30.70.20">
    <property type="match status" value="1"/>
</dbReference>
<feature type="region of interest" description="Disordered" evidence="6">
    <location>
        <begin position="260"/>
        <end position="282"/>
    </location>
</feature>
<feature type="region of interest" description="Disordered" evidence="6">
    <location>
        <begin position="314"/>
        <end position="345"/>
    </location>
</feature>
<evidence type="ECO:0000256" key="6">
    <source>
        <dbReference type="SAM" id="MobiDB-lite"/>
    </source>
</evidence>
<keyword evidence="5" id="KW-0560">Oxidoreductase</keyword>
<reference evidence="8" key="1">
    <citation type="submission" date="2023-03" db="EMBL/GenBank/DDBJ databases">
        <authorList>
            <person name="Steffen K."/>
            <person name="Cardenas P."/>
        </authorList>
    </citation>
    <scope>NUCLEOTIDE SEQUENCE</scope>
</reference>
<dbReference type="GO" id="GO:0052693">
    <property type="term" value="F:epoxyqueuosine reductase activity"/>
    <property type="evidence" value="ECO:0007669"/>
    <property type="project" value="TreeGrafter"/>
</dbReference>
<keyword evidence="4" id="KW-0671">Queuosine biosynthesis</keyword>
<dbReference type="Pfam" id="PF08331">
    <property type="entry name" value="QueG_DUF1730"/>
    <property type="match status" value="1"/>
</dbReference>
<keyword evidence="9" id="KW-1185">Reference proteome</keyword>
<dbReference type="AlphaFoldDB" id="A0AA35SBX8"/>
<dbReference type="SUPFAM" id="SSF46548">
    <property type="entry name" value="alpha-helical ferredoxin"/>
    <property type="match status" value="1"/>
</dbReference>
<dbReference type="Proteomes" id="UP001174909">
    <property type="component" value="Unassembled WGS sequence"/>
</dbReference>
<sequence length="345" mass="37810">MSDLKDTVIALARGCGFDLVGVTSADDFAADRAAALERIREGRMDGLPWYTESRVMRGTSPSALLPGARSVVCLGLSYFVDSESPRQPESGEGMKSPGRVARYAWVRDYHRVMKRRMRELVRELERELGATISARWYVDDGPMLDRATANRSGIGWFGKNTNILTSGFGSWVFLGQVITDLELEADAPLQKSCGSCVRCIDDCPTGAIVAPYVIDNSLCISYLTIENRGPIPRELRPLMQDWVFGCDICQDVCPVNRKARASAQPIPPPGGTAATGRSSDPDSEGGLAFLDLVELLGMSEEEFRARFAGTSIMRGQAGRDAEERVCCPRQPGRREERAGAFERTA</sequence>
<keyword evidence="1" id="KW-0004">4Fe-4S</keyword>
<dbReference type="InterPro" id="IPR017896">
    <property type="entry name" value="4Fe4S_Fe-S-bd"/>
</dbReference>
<protein>
    <submittedName>
        <fullName evidence="8">Epoxyqueuosine reductase</fullName>
    </submittedName>
</protein>
<keyword evidence="1" id="KW-0479">Metal-binding</keyword>
<dbReference type="PANTHER" id="PTHR30002:SF4">
    <property type="entry name" value="EPOXYQUEUOSINE REDUCTASE"/>
    <property type="match status" value="1"/>
</dbReference>
<evidence type="ECO:0000256" key="1">
    <source>
        <dbReference type="ARBA" id="ARBA00022485"/>
    </source>
</evidence>
<gene>
    <name evidence="8" type="ORF">GBAR_LOCUS15396</name>
</gene>
<dbReference type="GO" id="GO:0008616">
    <property type="term" value="P:tRNA queuosine(34) biosynthetic process"/>
    <property type="evidence" value="ECO:0007669"/>
    <property type="project" value="UniProtKB-KW"/>
</dbReference>
<evidence type="ECO:0000313" key="8">
    <source>
        <dbReference type="EMBL" id="CAI8026864.1"/>
    </source>
</evidence>
<evidence type="ECO:0000256" key="2">
    <source>
        <dbReference type="ARBA" id="ARBA00022490"/>
    </source>
</evidence>
<evidence type="ECO:0000313" key="9">
    <source>
        <dbReference type="Proteomes" id="UP001174909"/>
    </source>
</evidence>